<dbReference type="Proteomes" id="UP001165289">
    <property type="component" value="Unassembled WGS sequence"/>
</dbReference>
<feature type="region of interest" description="Disordered" evidence="1">
    <location>
        <begin position="19"/>
        <end position="87"/>
    </location>
</feature>
<gene>
    <name evidence="3" type="ORF">LOD99_6521</name>
</gene>
<sequence length="241" mass="27660">MSIESPAYDKLVGRLSNVHSPQLPMASLQSTINDDEISESTKLNEEELSDGRRGRSKARNKNPASRIPRPSSFLFKGTGKKSKGHRMSRRYENAMYLATYVAETEEDFYNFDVIPEHNNAFTRLLHDPKQLQVWQEFLELTGDEQDRIIFTEVESCTQEEVHSKVPETASIRATADKNKVEVMNMKSEKNNQESVVVAKEIGYLLKRHNPPLDTLKCIEDELRDLFSQDSNTVLVYMETSR</sequence>
<comment type="caution">
    <text evidence="3">The sequence shown here is derived from an EMBL/GenBank/DDBJ whole genome shotgun (WGS) entry which is preliminary data.</text>
</comment>
<proteinExistence type="predicted"/>
<dbReference type="InterPro" id="IPR039629">
    <property type="entry name" value="R3HDM4"/>
</dbReference>
<dbReference type="PANTHER" id="PTHR32019:SF2">
    <property type="entry name" value="R3H DOMAIN-CONTAINING PROTEIN 4"/>
    <property type="match status" value="1"/>
</dbReference>
<accession>A0AAV7JLU9</accession>
<organism evidence="3 4">
    <name type="scientific">Oopsacas minuta</name>
    <dbReference type="NCBI Taxonomy" id="111878"/>
    <lineage>
        <taxon>Eukaryota</taxon>
        <taxon>Metazoa</taxon>
        <taxon>Porifera</taxon>
        <taxon>Hexactinellida</taxon>
        <taxon>Hexasterophora</taxon>
        <taxon>Lyssacinosida</taxon>
        <taxon>Leucopsacidae</taxon>
        <taxon>Oopsacas</taxon>
    </lineage>
</organism>
<evidence type="ECO:0000313" key="4">
    <source>
        <dbReference type="Proteomes" id="UP001165289"/>
    </source>
</evidence>
<dbReference type="Pfam" id="PF13902">
    <property type="entry name" value="R3H-assoc"/>
    <property type="match status" value="1"/>
</dbReference>
<evidence type="ECO:0000256" key="1">
    <source>
        <dbReference type="SAM" id="MobiDB-lite"/>
    </source>
</evidence>
<feature type="compositionally biased region" description="Basic residues" evidence="1">
    <location>
        <begin position="78"/>
        <end position="87"/>
    </location>
</feature>
<feature type="domain" description="R3H-associated N-terminal" evidence="2">
    <location>
        <begin position="79"/>
        <end position="171"/>
    </location>
</feature>
<feature type="compositionally biased region" description="Basic and acidic residues" evidence="1">
    <location>
        <begin position="42"/>
        <end position="53"/>
    </location>
</feature>
<keyword evidence="4" id="KW-1185">Reference proteome</keyword>
<evidence type="ECO:0000259" key="2">
    <source>
        <dbReference type="Pfam" id="PF13902"/>
    </source>
</evidence>
<dbReference type="AlphaFoldDB" id="A0AAV7JLU9"/>
<dbReference type="InterPro" id="IPR025952">
    <property type="entry name" value="R3H-assoc_dom"/>
</dbReference>
<protein>
    <submittedName>
        <fullName evidence="3">R3H domain-containing protein 4-like</fullName>
    </submittedName>
</protein>
<dbReference type="EMBL" id="JAKMXF010000318">
    <property type="protein sequence ID" value="KAI6649731.1"/>
    <property type="molecule type" value="Genomic_DNA"/>
</dbReference>
<evidence type="ECO:0000313" key="3">
    <source>
        <dbReference type="EMBL" id="KAI6649731.1"/>
    </source>
</evidence>
<name>A0AAV7JLU9_9METZ</name>
<reference evidence="3 4" key="1">
    <citation type="journal article" date="2023" name="BMC Biol.">
        <title>The compact genome of the sponge Oopsacas minuta (Hexactinellida) is lacking key metazoan core genes.</title>
        <authorList>
            <person name="Santini S."/>
            <person name="Schenkelaars Q."/>
            <person name="Jourda C."/>
            <person name="Duchesne M."/>
            <person name="Belahbib H."/>
            <person name="Rocher C."/>
            <person name="Selva M."/>
            <person name="Riesgo A."/>
            <person name="Vervoort M."/>
            <person name="Leys S.P."/>
            <person name="Kodjabachian L."/>
            <person name="Le Bivic A."/>
            <person name="Borchiellini C."/>
            <person name="Claverie J.M."/>
            <person name="Renard E."/>
        </authorList>
    </citation>
    <scope>NUCLEOTIDE SEQUENCE [LARGE SCALE GENOMIC DNA]</scope>
    <source>
        <strain evidence="3">SPO-2</strain>
    </source>
</reference>
<dbReference type="PANTHER" id="PTHR32019">
    <property type="entry name" value="R3H DOMAIN-CONTAINING PROTEIN 4"/>
    <property type="match status" value="1"/>
</dbReference>